<proteinExistence type="predicted"/>
<evidence type="ECO:0000313" key="1">
    <source>
        <dbReference type="EMBL" id="MCW3807231.1"/>
    </source>
</evidence>
<reference evidence="1" key="1">
    <citation type="submission" date="2022-10" db="EMBL/GenBank/DDBJ databases">
        <authorList>
            <person name="Yu W.X."/>
        </authorList>
    </citation>
    <scope>NUCLEOTIDE SEQUENCE</scope>
    <source>
        <strain evidence="1">D04</strain>
    </source>
</reference>
<dbReference type="EMBL" id="JAPDPI010000041">
    <property type="protein sequence ID" value="MCW3807231.1"/>
    <property type="molecule type" value="Genomic_DNA"/>
</dbReference>
<accession>A0AAE3MGL5</accession>
<dbReference type="Proteomes" id="UP001207408">
    <property type="component" value="Unassembled WGS sequence"/>
</dbReference>
<dbReference type="RefSeq" id="WP_301201430.1">
    <property type="nucleotide sequence ID" value="NZ_JAPDPI010000041.1"/>
</dbReference>
<comment type="caution">
    <text evidence="1">The sequence shown here is derived from an EMBL/GenBank/DDBJ whole genome shotgun (WGS) entry which is preliminary data.</text>
</comment>
<keyword evidence="2" id="KW-1185">Reference proteome</keyword>
<protein>
    <submittedName>
        <fullName evidence="1">Abi family protein</fullName>
    </submittedName>
</protein>
<sequence length="217" mass="25990">MDRKAIERIISIERLEPYLKHHSNDFDKAVEHYKANIEISEAFYPLLSILEIGLRNNFDYQLKRRFDDDNWFENPEFIKIVSRFQIDRVSEARNTILREKKEITTGKIISELSFGFWTSLLDSKFEKTLWKNLRLAFPNCPKNIRQRKTMSSKLNGVRRLRNRVFHHESITWSISALTNYQQEIIEGIDWLDRGLLEWSNELIRFDEVIGKRKGLIK</sequence>
<organism evidence="1 2">
    <name type="scientific">Plebeiibacterium marinum</name>
    <dbReference type="NCBI Taxonomy" id="2992111"/>
    <lineage>
        <taxon>Bacteria</taxon>
        <taxon>Pseudomonadati</taxon>
        <taxon>Bacteroidota</taxon>
        <taxon>Bacteroidia</taxon>
        <taxon>Marinilabiliales</taxon>
        <taxon>Marinilabiliaceae</taxon>
        <taxon>Plebeiibacterium</taxon>
    </lineage>
</organism>
<evidence type="ECO:0000313" key="2">
    <source>
        <dbReference type="Proteomes" id="UP001207408"/>
    </source>
</evidence>
<gene>
    <name evidence="1" type="ORF">OM074_16460</name>
</gene>
<name>A0AAE3MGL5_9BACT</name>
<dbReference type="AlphaFoldDB" id="A0AAE3MGL5"/>